<feature type="region of interest" description="Disordered" evidence="1">
    <location>
        <begin position="514"/>
        <end position="536"/>
    </location>
</feature>
<dbReference type="OrthoDB" id="43807at2759"/>
<dbReference type="EMBL" id="DF236995">
    <property type="protein sequence ID" value="GAQ80115.1"/>
    <property type="molecule type" value="Genomic_DNA"/>
</dbReference>
<evidence type="ECO:0000313" key="2">
    <source>
        <dbReference type="EMBL" id="GAQ80115.1"/>
    </source>
</evidence>
<sequence>MESLIARALESKLSKWLKFFKRDQFKLQGRIAQLTNLDLHGDVLHAALGLPPALRVQQAKVGKLSIKLPPLSNLKTEPMVVSIDRLDIVLAEKVDEDDDDVAPGDPAAASPGKAAASSSSYGLGDKIADGVTIEVAAVNLMLETLGAVRVGDTDSAAWTPPLASITMKGLTLYTTDENWEVVTLKEARSFSDKGKQGIFVFKKLEWQSLSMDLLPHPNMFLADSAPSPSIKGKKRKESGARRVFFGGERLVDSIAGEAHITMARTEKNEPVGLEIELSISEALVPGLSEPGLRALLRFLTGISACITRGVIVKSSPSEEAASKSLVTVQVDHVFVRIKEADFQLELLLQALRFSRASAKEGRATKSLAKVVVGSMFLRDVHSSPPCTLIQPSMTGVAAPDATPHFALDPAFSRVYPLSASSDAPGPPPMLFLYAAATSPPPAAPKLASQGLIHIHPVKLELAEGPLTRIASFFADGVIVKRSAIAPDPPDGALHSMRVLVDEVDVSVHVKLDAQRGASPAGTRSTNQTPRVSDSGEPLFDGFSGARLYLAKLVAVQDPFLGFRVLEVDKDPVCFSFWEGQPVDASQLRASVQAAHVCVALEPAAVPEQTNQKVPRGQEVGTWGEGLWRCIELRDVCTEVGMVSADGGPLGTLPPPEGILRLGVSVGQYTSNSSKAQLLFVLRMAEFLLKVTKAMRRATKGDCGPAFTLPGEEEPSESDSDEGECAPEESARKDAQKQRLASAPSFKSVDSYSSMGSSLLVNSPPADSAVVVKVGSLELQLLESLGRAGEGPPLARLSGGGIKVEASHRALGGAAAVSVGGKWNDVRVECVDVNEGVSDAANGLEENGLAGGGSVAVDSEEGGLAGLELSTSGVPGGLLQPSNDPPGEAQAPEVSPGWADFSSDHARASFSETPESETDPQRGPTLDPAEHPPSTSGNGDTRPPLRSVFWAGHRGINAGKQFIDGSVVYVIPTAGKEGSESLRVNGHVAGVRMGGSMAYNELLLYRTGILASPSEGGPGVGRTVRSALKALKKGGPLFKALGLHASKPVVSPKPAVEPAAPGPLQSWDEKLPDEVDVDVALHDWLFALEGVGGAAGRGSGGGVEDVYSHCWHSRFEKLQVAADSSAKGGKKSAPLQEVMVRIEGLQALKPTTDATSPAPGSGLALQLKLVVNPPSPGTIATSPDFVVEDVSIAVRQPVEAQATKQEIRHLIELCKAEAAAGERVLKGTLKLLEGVGLSAPATGGALEVPNGLSAERLVGSLLGTGGEVEGESVEVELESAIRELEALSCSEEETARLQGVRSRLEMLRGKVGALQRQSNRTGSLV</sequence>
<keyword evidence="3" id="KW-1185">Reference proteome</keyword>
<organism evidence="2 3">
    <name type="scientific">Klebsormidium nitens</name>
    <name type="common">Green alga</name>
    <name type="synonym">Ulothrix nitens</name>
    <dbReference type="NCBI Taxonomy" id="105231"/>
    <lineage>
        <taxon>Eukaryota</taxon>
        <taxon>Viridiplantae</taxon>
        <taxon>Streptophyta</taxon>
        <taxon>Klebsormidiophyceae</taxon>
        <taxon>Klebsormidiales</taxon>
        <taxon>Klebsormidiaceae</taxon>
        <taxon>Klebsormidium</taxon>
    </lineage>
</organism>
<protein>
    <submittedName>
        <fullName evidence="2">Uncharacterized protein</fullName>
    </submittedName>
</protein>
<dbReference type="PANTHER" id="PTHR22774:SF11">
    <property type="entry name" value="CHOREIN N-TERMINAL DOMAIN-CONTAINING PROTEIN"/>
    <property type="match status" value="1"/>
</dbReference>
<dbReference type="PANTHER" id="PTHR22774">
    <property type="entry name" value="CHOREIN N-TERMINAL DOMAIN-CONTAINING PROTEIN"/>
    <property type="match status" value="1"/>
</dbReference>
<dbReference type="Proteomes" id="UP000054558">
    <property type="component" value="Unassembled WGS sequence"/>
</dbReference>
<feature type="compositionally biased region" description="Acidic residues" evidence="1">
    <location>
        <begin position="710"/>
        <end position="726"/>
    </location>
</feature>
<evidence type="ECO:0000313" key="3">
    <source>
        <dbReference type="Proteomes" id="UP000054558"/>
    </source>
</evidence>
<feature type="region of interest" description="Disordered" evidence="1">
    <location>
        <begin position="97"/>
        <end position="120"/>
    </location>
</feature>
<reference evidence="2 3" key="1">
    <citation type="journal article" date="2014" name="Nat. Commun.">
        <title>Klebsormidium flaccidum genome reveals primary factors for plant terrestrial adaptation.</title>
        <authorList>
            <person name="Hori K."/>
            <person name="Maruyama F."/>
            <person name="Fujisawa T."/>
            <person name="Togashi T."/>
            <person name="Yamamoto N."/>
            <person name="Seo M."/>
            <person name="Sato S."/>
            <person name="Yamada T."/>
            <person name="Mori H."/>
            <person name="Tajima N."/>
            <person name="Moriyama T."/>
            <person name="Ikeuchi M."/>
            <person name="Watanabe M."/>
            <person name="Wada H."/>
            <person name="Kobayashi K."/>
            <person name="Saito M."/>
            <person name="Masuda T."/>
            <person name="Sasaki-Sekimoto Y."/>
            <person name="Mashiguchi K."/>
            <person name="Awai K."/>
            <person name="Shimojima M."/>
            <person name="Masuda S."/>
            <person name="Iwai M."/>
            <person name="Nobusawa T."/>
            <person name="Narise T."/>
            <person name="Kondo S."/>
            <person name="Saito H."/>
            <person name="Sato R."/>
            <person name="Murakawa M."/>
            <person name="Ihara Y."/>
            <person name="Oshima-Yamada Y."/>
            <person name="Ohtaka K."/>
            <person name="Satoh M."/>
            <person name="Sonobe K."/>
            <person name="Ishii M."/>
            <person name="Ohtani R."/>
            <person name="Kanamori-Sato M."/>
            <person name="Honoki R."/>
            <person name="Miyazaki D."/>
            <person name="Mochizuki H."/>
            <person name="Umetsu J."/>
            <person name="Higashi K."/>
            <person name="Shibata D."/>
            <person name="Kamiya Y."/>
            <person name="Sato N."/>
            <person name="Nakamura Y."/>
            <person name="Tabata S."/>
            <person name="Ida S."/>
            <person name="Kurokawa K."/>
            <person name="Ohta H."/>
        </authorList>
    </citation>
    <scope>NUCLEOTIDE SEQUENCE [LARGE SCALE GENOMIC DNA]</scope>
    <source>
        <strain evidence="2 3">NIES-2285</strain>
    </source>
</reference>
<dbReference type="Pfam" id="PF24917">
    <property type="entry name" value="BLTP3A_B"/>
    <property type="match status" value="1"/>
</dbReference>
<dbReference type="OMA" id="QKCAEDI"/>
<feature type="compositionally biased region" description="Polar residues" evidence="1">
    <location>
        <begin position="521"/>
        <end position="531"/>
    </location>
</feature>
<name>A0A1Y1HN97_KLENI</name>
<dbReference type="InterPro" id="IPR026728">
    <property type="entry name" value="BLTP3A/B"/>
</dbReference>
<feature type="region of interest" description="Disordered" evidence="1">
    <location>
        <begin position="865"/>
        <end position="945"/>
    </location>
</feature>
<feature type="region of interest" description="Disordered" evidence="1">
    <location>
        <begin position="700"/>
        <end position="743"/>
    </location>
</feature>
<gene>
    <name evidence="2" type="ORF">KFL_000460260</name>
</gene>
<evidence type="ECO:0000256" key="1">
    <source>
        <dbReference type="SAM" id="MobiDB-lite"/>
    </source>
</evidence>
<accession>A0A1Y1HN97</accession>
<proteinExistence type="predicted"/>
<dbReference type="STRING" id="105231.A0A1Y1HN97"/>
<feature type="compositionally biased region" description="Low complexity" evidence="1">
    <location>
        <begin position="103"/>
        <end position="120"/>
    </location>
</feature>